<dbReference type="SUPFAM" id="SSF81431">
    <property type="entry name" value="Mitochondrial cytochrome c oxidase subunit VIIIb (aka IX)"/>
    <property type="match status" value="1"/>
</dbReference>
<evidence type="ECO:0000256" key="8">
    <source>
        <dbReference type="ARBA" id="ARBA00023128"/>
    </source>
</evidence>
<accession>U3KLN1</accession>
<reference evidence="11 12" key="1">
    <citation type="journal article" date="2012" name="Nature">
        <title>The genomic landscape of species divergence in Ficedula flycatchers.</title>
        <authorList>
            <person name="Ellegren H."/>
            <person name="Smeds L."/>
            <person name="Burri R."/>
            <person name="Olason P.I."/>
            <person name="Backstrom N."/>
            <person name="Kawakami T."/>
            <person name="Kunstner A."/>
            <person name="Makinen H."/>
            <person name="Nadachowska-Brzyska K."/>
            <person name="Qvarnstrom A."/>
            <person name="Uebbing S."/>
            <person name="Wolf J.B."/>
        </authorList>
    </citation>
    <scope>NUCLEOTIDE SEQUENCE [LARGE SCALE GENOMIC DNA]</scope>
</reference>
<comment type="pathway">
    <text evidence="2">Energy metabolism; oxidative phosphorylation.</text>
</comment>
<evidence type="ECO:0000313" key="11">
    <source>
        <dbReference type="Ensembl" id="ENSFALP00000015935.2"/>
    </source>
</evidence>
<keyword evidence="7 10" id="KW-1133">Transmembrane helix</keyword>
<comment type="subcellular location">
    <subcellularLocation>
        <location evidence="1">Mitochondrion inner membrane</location>
        <topology evidence="1">Single-pass membrane protein</topology>
    </subcellularLocation>
</comment>
<dbReference type="InterPro" id="IPR003205">
    <property type="entry name" value="Cyt_c_oxidase_su8"/>
</dbReference>
<dbReference type="Ensembl" id="ENSFALT00000016001.2">
    <property type="protein sequence ID" value="ENSFALP00000015935.2"/>
    <property type="gene ID" value="ENSFALG00000015321.2"/>
</dbReference>
<dbReference type="HOGENOM" id="CLU_3370848_0_0_1"/>
<evidence type="ECO:0000256" key="6">
    <source>
        <dbReference type="ARBA" id="ARBA00022946"/>
    </source>
</evidence>
<dbReference type="UniPathway" id="UPA00705"/>
<dbReference type="AlphaFoldDB" id="U3KLN1"/>
<evidence type="ECO:0000256" key="10">
    <source>
        <dbReference type="SAM" id="Phobius"/>
    </source>
</evidence>
<evidence type="ECO:0000313" key="12">
    <source>
        <dbReference type="Proteomes" id="UP000016665"/>
    </source>
</evidence>
<dbReference type="Proteomes" id="UP000016665">
    <property type="component" value="Chromosome 5"/>
</dbReference>
<reference evidence="11" key="3">
    <citation type="submission" date="2025-09" db="UniProtKB">
        <authorList>
            <consortium name="Ensembl"/>
        </authorList>
    </citation>
    <scope>IDENTIFICATION</scope>
</reference>
<keyword evidence="4 10" id="KW-0812">Transmembrane</keyword>
<evidence type="ECO:0000256" key="1">
    <source>
        <dbReference type="ARBA" id="ARBA00004434"/>
    </source>
</evidence>
<evidence type="ECO:0000256" key="5">
    <source>
        <dbReference type="ARBA" id="ARBA00022792"/>
    </source>
</evidence>
<dbReference type="Pfam" id="PF02285">
    <property type="entry name" value="COX8"/>
    <property type="match status" value="1"/>
</dbReference>
<dbReference type="InterPro" id="IPR036548">
    <property type="entry name" value="Cyt_c_oxidase_su8_sf"/>
</dbReference>
<evidence type="ECO:0000256" key="9">
    <source>
        <dbReference type="ARBA" id="ARBA00023136"/>
    </source>
</evidence>
<dbReference type="Gene3D" id="4.10.81.10">
    <property type="entry name" value="Cytochrome c oxidase, subunit 8"/>
    <property type="match status" value="1"/>
</dbReference>
<name>U3KLN1_FICAL</name>
<evidence type="ECO:0000256" key="7">
    <source>
        <dbReference type="ARBA" id="ARBA00022989"/>
    </source>
</evidence>
<dbReference type="GO" id="GO:0006123">
    <property type="term" value="P:mitochondrial electron transport, cytochrome c to oxygen"/>
    <property type="evidence" value="ECO:0007669"/>
    <property type="project" value="InterPro"/>
</dbReference>
<comment type="similarity">
    <text evidence="3">Belongs to the cytochrome c oxidase VIII family.</text>
</comment>
<feature type="transmembrane region" description="Helical" evidence="10">
    <location>
        <begin position="41"/>
        <end position="60"/>
    </location>
</feature>
<evidence type="ECO:0000256" key="3">
    <source>
        <dbReference type="ARBA" id="ARBA00010117"/>
    </source>
</evidence>
<dbReference type="GO" id="GO:0045277">
    <property type="term" value="C:respiratory chain complex IV"/>
    <property type="evidence" value="ECO:0007669"/>
    <property type="project" value="InterPro"/>
</dbReference>
<keyword evidence="5" id="KW-0999">Mitochondrion inner membrane</keyword>
<keyword evidence="9 10" id="KW-0472">Membrane</keyword>
<organism evidence="11 12">
    <name type="scientific">Ficedula albicollis</name>
    <name type="common">Collared flycatcher</name>
    <name type="synonym">Muscicapa albicollis</name>
    <dbReference type="NCBI Taxonomy" id="59894"/>
    <lineage>
        <taxon>Eukaryota</taxon>
        <taxon>Metazoa</taxon>
        <taxon>Chordata</taxon>
        <taxon>Craniata</taxon>
        <taxon>Vertebrata</taxon>
        <taxon>Euteleostomi</taxon>
        <taxon>Archelosauria</taxon>
        <taxon>Archosauria</taxon>
        <taxon>Dinosauria</taxon>
        <taxon>Saurischia</taxon>
        <taxon>Theropoda</taxon>
        <taxon>Coelurosauria</taxon>
        <taxon>Aves</taxon>
        <taxon>Neognathae</taxon>
        <taxon>Neoaves</taxon>
        <taxon>Telluraves</taxon>
        <taxon>Australaves</taxon>
        <taxon>Passeriformes</taxon>
        <taxon>Muscicapidae</taxon>
        <taxon>Ficedula</taxon>
    </lineage>
</organism>
<keyword evidence="8" id="KW-0496">Mitochondrion</keyword>
<evidence type="ECO:0000256" key="4">
    <source>
        <dbReference type="ARBA" id="ARBA00022692"/>
    </source>
</evidence>
<evidence type="ECO:0000256" key="2">
    <source>
        <dbReference type="ARBA" id="ARBA00004673"/>
    </source>
</evidence>
<dbReference type="GeneTree" id="ENSGT00960000189786"/>
<proteinExistence type="inferred from homology"/>
<keyword evidence="6" id="KW-0809">Transit peptide</keyword>
<keyword evidence="12" id="KW-1185">Reference proteome</keyword>
<sequence>MLSWLHWGKKGLLLAAVPIPKSSESQEHCRPWPQPQGHEQAIALTVMFSSFLGPTGWVLANIHYYRSRPE</sequence>
<reference evidence="11" key="2">
    <citation type="submission" date="2025-08" db="UniProtKB">
        <authorList>
            <consortium name="Ensembl"/>
        </authorList>
    </citation>
    <scope>IDENTIFICATION</scope>
</reference>
<dbReference type="GO" id="GO:0005743">
    <property type="term" value="C:mitochondrial inner membrane"/>
    <property type="evidence" value="ECO:0007669"/>
    <property type="project" value="UniProtKB-SubCell"/>
</dbReference>
<protein>
    <submittedName>
        <fullName evidence="11">Uncharacterized protein</fullName>
    </submittedName>
</protein>